<keyword evidence="2" id="KW-1185">Reference proteome</keyword>
<dbReference type="EMBL" id="CP014691">
    <property type="protein sequence ID" value="AQS88239.1"/>
    <property type="molecule type" value="Genomic_DNA"/>
</dbReference>
<proteinExistence type="predicted"/>
<organism evidence="1 2">
    <name type="scientific">Neoasaia chiangmaiensis</name>
    <dbReference type="NCBI Taxonomy" id="320497"/>
    <lineage>
        <taxon>Bacteria</taxon>
        <taxon>Pseudomonadati</taxon>
        <taxon>Pseudomonadota</taxon>
        <taxon>Alphaproteobacteria</taxon>
        <taxon>Acetobacterales</taxon>
        <taxon>Acetobacteraceae</taxon>
        <taxon>Neoasaia</taxon>
    </lineage>
</organism>
<dbReference type="Proteomes" id="UP000188604">
    <property type="component" value="Chromosome"/>
</dbReference>
<accession>A0A1U9KR80</accession>
<reference evidence="1 2" key="1">
    <citation type="submission" date="2016-03" db="EMBL/GenBank/DDBJ databases">
        <title>Acetic acid bacteria sequencing.</title>
        <authorList>
            <person name="Brandt J."/>
            <person name="Jakob F."/>
            <person name="Vogel R.F."/>
        </authorList>
    </citation>
    <scope>NUCLEOTIDE SEQUENCE [LARGE SCALE GENOMIC DNA]</scope>
    <source>
        <strain evidence="1 2">NBRC 101099</strain>
    </source>
</reference>
<evidence type="ECO:0000313" key="1">
    <source>
        <dbReference type="EMBL" id="AQS88239.1"/>
    </source>
</evidence>
<protein>
    <submittedName>
        <fullName evidence="1">Uncharacterized protein</fullName>
    </submittedName>
</protein>
<dbReference type="AlphaFoldDB" id="A0A1U9KR80"/>
<evidence type="ECO:0000313" key="2">
    <source>
        <dbReference type="Proteomes" id="UP000188604"/>
    </source>
</evidence>
<name>A0A1U9KR80_9PROT</name>
<dbReference type="RefSeq" id="WP_077807258.1">
    <property type="nucleotide sequence ID" value="NZ_BJXS01000003.1"/>
</dbReference>
<dbReference type="KEGG" id="nch:A0U93_10150"/>
<sequence length="139" mass="16027">MPVGDRKIFYRATDNVGRWFDPDREETRDSPPWKPSILMPRAASRLTLTVSYIRAQRLQDISEEDAQSEGCIRLRSGRAVEVQGAQYAGNYWGSPNSWFRTIWAEIHGPDAWTENPWVWALTFTVEQRNIDAARQENAA</sequence>
<dbReference type="STRING" id="320497.A0U93_10150"/>
<gene>
    <name evidence="1" type="ORF">A0U93_10150</name>
</gene>